<proteinExistence type="predicted"/>
<dbReference type="Pfam" id="PF00440">
    <property type="entry name" value="TetR_N"/>
    <property type="match status" value="1"/>
</dbReference>
<dbReference type="Gene3D" id="1.10.357.10">
    <property type="entry name" value="Tetracycline Repressor, domain 2"/>
    <property type="match status" value="1"/>
</dbReference>
<dbReference type="EMBL" id="CP015118">
    <property type="protein sequence ID" value="ARN19375.1"/>
    <property type="molecule type" value="Genomic_DNA"/>
</dbReference>
<dbReference type="PANTHER" id="PTHR47506:SF1">
    <property type="entry name" value="HTH-TYPE TRANSCRIPTIONAL REGULATOR YJDC"/>
    <property type="match status" value="1"/>
</dbReference>
<dbReference type="InterPro" id="IPR001647">
    <property type="entry name" value="HTH_TetR"/>
</dbReference>
<dbReference type="Gene3D" id="1.10.10.60">
    <property type="entry name" value="Homeodomain-like"/>
    <property type="match status" value="1"/>
</dbReference>
<dbReference type="PROSITE" id="PS50977">
    <property type="entry name" value="HTH_TETR_2"/>
    <property type="match status" value="1"/>
</dbReference>
<keyword evidence="5" id="KW-1185">Reference proteome</keyword>
<reference evidence="4 5" key="1">
    <citation type="submission" date="2016-04" db="EMBL/GenBank/DDBJ databases">
        <title>Complete genome sequence of natural rubber-degrading, novel Gram-negative bacterium, Rhizobacter gummiphilus strain NS21.</title>
        <authorList>
            <person name="Tabata M."/>
            <person name="Kasai D."/>
            <person name="Fukuda M."/>
        </authorList>
    </citation>
    <scope>NUCLEOTIDE SEQUENCE [LARGE SCALE GENOMIC DNA]</scope>
    <source>
        <strain evidence="4 5">NS21</strain>
    </source>
</reference>
<dbReference type="OrthoDB" id="9795242at2"/>
<dbReference type="STRING" id="946333.A4W93_05305"/>
<dbReference type="PANTHER" id="PTHR47506">
    <property type="entry name" value="TRANSCRIPTIONAL REGULATORY PROTEIN"/>
    <property type="match status" value="1"/>
</dbReference>
<dbReference type="SUPFAM" id="SSF46689">
    <property type="entry name" value="Homeodomain-like"/>
    <property type="match status" value="1"/>
</dbReference>
<keyword evidence="1" id="KW-0805">Transcription regulation</keyword>
<evidence type="ECO:0000256" key="1">
    <source>
        <dbReference type="ARBA" id="ARBA00023015"/>
    </source>
</evidence>
<keyword evidence="2" id="KW-0238">DNA-binding</keyword>
<dbReference type="AlphaFoldDB" id="A0A1W6L4Z0"/>
<dbReference type="InterPro" id="IPR009057">
    <property type="entry name" value="Homeodomain-like_sf"/>
</dbReference>
<evidence type="ECO:0000313" key="5">
    <source>
        <dbReference type="Proteomes" id="UP000193427"/>
    </source>
</evidence>
<gene>
    <name evidence="4" type="ORF">A4W93_05305</name>
</gene>
<dbReference type="Proteomes" id="UP000193427">
    <property type="component" value="Chromosome"/>
</dbReference>
<protein>
    <submittedName>
        <fullName evidence="4">Uncharacterized protein</fullName>
    </submittedName>
</protein>
<accession>A0A1W6L4Z0</accession>
<name>A0A1W6L4Z0_9BURK</name>
<evidence type="ECO:0000256" key="3">
    <source>
        <dbReference type="ARBA" id="ARBA00023163"/>
    </source>
</evidence>
<keyword evidence="3" id="KW-0804">Transcription</keyword>
<evidence type="ECO:0000256" key="2">
    <source>
        <dbReference type="ARBA" id="ARBA00023125"/>
    </source>
</evidence>
<sequence>MSRRRGESDDIVPERQPSAVHALLRPDFGTTAVPTRLPRGNGRLPPDVAEASQRARLMNAVAYVVAEKGYAATSVSDLTSHAGISRTTFYQMHKDKEDCFLYCFDQCSRAHLAAMLQAAEEATTLPQRLWDLLATHLNIADTNPWFARTFIVEAQVATPASQAGSERARETLTRWLEAWFAEVRAQYPTVPARHDLDFTLVQEAVSGHVVSCIRHGRPLSPMSAAMTRFVFDALGLHGWAAHVARAEGGFGTPLA</sequence>
<organism evidence="4 5">
    <name type="scientific">Piscinibacter gummiphilus</name>
    <dbReference type="NCBI Taxonomy" id="946333"/>
    <lineage>
        <taxon>Bacteria</taxon>
        <taxon>Pseudomonadati</taxon>
        <taxon>Pseudomonadota</taxon>
        <taxon>Betaproteobacteria</taxon>
        <taxon>Burkholderiales</taxon>
        <taxon>Sphaerotilaceae</taxon>
        <taxon>Piscinibacter</taxon>
    </lineage>
</organism>
<evidence type="ECO:0000313" key="4">
    <source>
        <dbReference type="EMBL" id="ARN19375.1"/>
    </source>
</evidence>
<dbReference type="KEGG" id="rgu:A4W93_05305"/>
<dbReference type="GO" id="GO:0003677">
    <property type="term" value="F:DNA binding"/>
    <property type="evidence" value="ECO:0007669"/>
    <property type="project" value="UniProtKB-UniRule"/>
</dbReference>
<dbReference type="RefSeq" id="WP_085749633.1">
    <property type="nucleotide sequence ID" value="NZ_BSPR01000002.1"/>
</dbReference>